<feature type="coiled-coil region" evidence="1">
    <location>
        <begin position="482"/>
        <end position="509"/>
    </location>
</feature>
<dbReference type="OrthoDB" id="552241at2759"/>
<feature type="compositionally biased region" description="Basic and acidic residues" evidence="2">
    <location>
        <begin position="1291"/>
        <end position="1304"/>
    </location>
</feature>
<feature type="compositionally biased region" description="Acidic residues" evidence="2">
    <location>
        <begin position="1065"/>
        <end position="1074"/>
    </location>
</feature>
<feature type="compositionally biased region" description="Polar residues" evidence="2">
    <location>
        <begin position="1445"/>
        <end position="1456"/>
    </location>
</feature>
<feature type="compositionally biased region" description="Acidic residues" evidence="2">
    <location>
        <begin position="1204"/>
        <end position="1217"/>
    </location>
</feature>
<feature type="compositionally biased region" description="Basic and acidic residues" evidence="2">
    <location>
        <begin position="974"/>
        <end position="983"/>
    </location>
</feature>
<feature type="region of interest" description="Disordered" evidence="2">
    <location>
        <begin position="1140"/>
        <end position="1493"/>
    </location>
</feature>
<keyword evidence="4" id="KW-1185">Reference proteome</keyword>
<sequence>MESVSSPSELLATAEAKLANFQNLFSKYTDQAPTSGQSPIDISSDEVGASVSRQSNARNQVSLTEAFSKSYSTTHKDSRVSYMNLQGETSVSALEIVELKLQLKAANATAEHLSAKVHVLQQHLSSQEHSKQHLKAEYHQRISQLLDKVQQQEETLGNLQERDQMNTEALRLARSAAASAAEQLNAKMQVLQADLAAQSQVEQRLKEEYQARILELQDKLRVQTDRVLVLEEQYIGVEEELNQLRLKEKTFTEQLQRLDQKGQRLEAERWEAMEAMSDMASTLVQFEKEKRELEHLRNEVHSQRKELESTRTSAQLQLLRQQQQISASSITKGELEGLLGQVSELQRGVETVERCLEARSMFQHGAALESSTRNKGTVGSMGYSAEVGLEQPGCSGGNSGMAIMVLSSPAFELVRTLRSLARSSSDLLTNYSTSVSSREGQGTVVEGVSSAEVVRMLREQHQLLVQLLLIVASELEGDAACLMQNEGKMVQLQKELDASRQTAVQMEVQLKGNREAEERCHRMGLEMKVVKTSFEAFKKRSGEENQEMARQNAVLRDQLLEKHRELQETLTISSKSRQEAEAKEKASIEVYSKLDGKHRTLVKQAKALGRKFTELQRVLEEQFNATKALTSRLQLAESALEGSSSDAESAVQQLQSALQQLARCREDNRVMLKEHEQQVQHMQEDSKLQLQLLMDAYTKELEAMHDQVSRLEDYQAKLLRQQQQREEEHDSELEQCRADMDLELRERHAELAALAAAAANAGAGKEVELARKLEDAYTEGGRLKLELQISRRQNSELKHSVTSLKKEMESLHYTSQLATQQLSNAASNSAMTLLQQKLLEAKEQREANALQVRSIQADLDHHRSERDLALAGQQDLRIHVQRLRQQIKLMQRESEQSRLDETRRLQDLEQTWQEKQQRLVMTYSKRLEQQQQQQQLIFEAQKEAEMVAASNKLELYSQGQQYTAGARTSSFKQGPREDSERRGRGSPNQPVPVQWCTAAPAEYREVGAAEGLLSPWPATVSSMDISEGGGGSLSQGDPELDVPTTDSEGGGGEGKPNIGPWSQGSEEEEEEEEEPKGFSNQAVGADSSGQKKEREAVEDRLGLQHAAVMSSDQPQQHAGLNYAVRPRFFELEVTIRSGPHNNMPNSSSNGLAASISGYGSGGGLQDEFSFGQQKDMKRGGDPWSPRLLSTADVQGNHGTTFLEEKEEEDDEREEVEEGMGTSVEYIGSGEDQVEEEDEEDGEHLDDDGVPYVREGVSSQDERVVQDAEGEGEGDGGGAYWDEEDSDNAADGLRRVPTEVRRHAELFAGDEGYARPSSAAPSSMRASCEPPVPEEVLDRARQHSGQEGGEGGRPGSAMPSSLRGVAATGGTWEAPVPEEVLQLAKQHSGQEGEVGGRPGSAVPSSLRGSTGASTSREAPVPEEVLQLAKQHSGQEGEVGGRPGSAVPSSLRGSTSARTSREAPVPEEVLQLAKQHSGQEGEVGGRPGSAVPSSLRAAADVPVPVRVQQYALHFAGGEGQGRPSSALPSSLRAASRGGSTVAIPGERLSGAHLRVVDFEGILNPNPNRSSSSGRFTESLDTTQRGDYYSHGSVRPQSSSEAERGTEPMMLAQGSRYMVLAEVEEDENDQLSYSQRMHPSAVYSGGEEEEEEDQLSYSQRMHPSVYSGGEEEDDAEREVDDDITSGAEDAVLSVGGAEADEVEGVSDLGFRSGAEDEMDEGFATGTERESTVSWLGGQHPSMGSVLSSNDDQEERWEIVHAGEGVHQAFEHALSSEPDIEVLGHMVISVRATERIVTEEDNLHP</sequence>
<keyword evidence="1" id="KW-0175">Coiled coil</keyword>
<feature type="compositionally biased region" description="Acidic residues" evidence="2">
    <location>
        <begin position="1666"/>
        <end position="1677"/>
    </location>
</feature>
<gene>
    <name evidence="3" type="ORF">CEUSTIGMA_g1764.t1</name>
</gene>
<feature type="compositionally biased region" description="Polar residues" evidence="2">
    <location>
        <begin position="1562"/>
        <end position="1582"/>
    </location>
</feature>
<comment type="caution">
    <text evidence="3">The sequence shown here is derived from an EMBL/GenBank/DDBJ whole genome shotgun (WGS) entry which is preliminary data.</text>
</comment>
<feature type="compositionally biased region" description="Polar residues" evidence="2">
    <location>
        <begin position="1401"/>
        <end position="1415"/>
    </location>
</feature>
<feature type="region of interest" description="Disordered" evidence="2">
    <location>
        <begin position="1692"/>
        <end position="1749"/>
    </location>
</feature>
<evidence type="ECO:0000256" key="1">
    <source>
        <dbReference type="SAM" id="Coils"/>
    </source>
</evidence>
<feature type="compositionally biased region" description="Polar residues" evidence="2">
    <location>
        <begin position="1140"/>
        <end position="1149"/>
    </location>
</feature>
<feature type="compositionally biased region" description="Polar residues" evidence="2">
    <location>
        <begin position="30"/>
        <end position="41"/>
    </location>
</feature>
<evidence type="ECO:0000313" key="4">
    <source>
        <dbReference type="Proteomes" id="UP000232323"/>
    </source>
</evidence>
<dbReference type="InterPro" id="IPR051861">
    <property type="entry name" value="NET_actin-binding_domain"/>
</dbReference>
<protein>
    <submittedName>
        <fullName evidence="3">Uncharacterized protein</fullName>
    </submittedName>
</protein>
<accession>A0A250WU40</accession>
<reference evidence="3 4" key="1">
    <citation type="submission" date="2017-08" db="EMBL/GenBank/DDBJ databases">
        <title>Acidophilic green algal genome provides insights into adaptation to an acidic environment.</title>
        <authorList>
            <person name="Hirooka S."/>
            <person name="Hirose Y."/>
            <person name="Kanesaki Y."/>
            <person name="Higuchi S."/>
            <person name="Fujiwara T."/>
            <person name="Onuma R."/>
            <person name="Era A."/>
            <person name="Ohbayashi R."/>
            <person name="Uzuka A."/>
            <person name="Nozaki H."/>
            <person name="Yoshikawa H."/>
            <person name="Miyagishima S.Y."/>
        </authorList>
    </citation>
    <scope>NUCLEOTIDE SEQUENCE [LARGE SCALE GENOMIC DNA]</scope>
    <source>
        <strain evidence="3 4">NIES-2499</strain>
    </source>
</reference>
<feature type="compositionally biased region" description="Polar residues" evidence="2">
    <location>
        <begin position="960"/>
        <end position="972"/>
    </location>
</feature>
<dbReference type="Proteomes" id="UP000232323">
    <property type="component" value="Unassembled WGS sequence"/>
</dbReference>
<feature type="coiled-coil region" evidence="1">
    <location>
        <begin position="96"/>
        <end position="324"/>
    </location>
</feature>
<feature type="compositionally biased region" description="Basic and acidic residues" evidence="2">
    <location>
        <begin position="1089"/>
        <end position="1102"/>
    </location>
</feature>
<feature type="region of interest" description="Disordered" evidence="2">
    <location>
        <begin position="1019"/>
        <end position="1119"/>
    </location>
</feature>
<name>A0A250WU40_9CHLO</name>
<dbReference type="STRING" id="1157962.A0A250WU40"/>
<feature type="compositionally biased region" description="Acidic residues" evidence="2">
    <location>
        <begin position="1231"/>
        <end position="1248"/>
    </location>
</feature>
<dbReference type="PANTHER" id="PTHR32258">
    <property type="entry name" value="PROTEIN NETWORKED 4A"/>
    <property type="match status" value="1"/>
</dbReference>
<evidence type="ECO:0000313" key="3">
    <source>
        <dbReference type="EMBL" id="GAX74315.1"/>
    </source>
</evidence>
<feature type="coiled-coil region" evidence="1">
    <location>
        <begin position="873"/>
        <end position="900"/>
    </location>
</feature>
<feature type="coiled-coil region" evidence="1">
    <location>
        <begin position="647"/>
        <end position="739"/>
    </location>
</feature>
<feature type="compositionally biased region" description="Low complexity" evidence="2">
    <location>
        <begin position="1313"/>
        <end position="1326"/>
    </location>
</feature>
<feature type="region of interest" description="Disordered" evidence="2">
    <location>
        <begin position="1623"/>
        <end position="1677"/>
    </location>
</feature>
<proteinExistence type="predicted"/>
<evidence type="ECO:0000256" key="2">
    <source>
        <dbReference type="SAM" id="MobiDB-lite"/>
    </source>
</evidence>
<organism evidence="3 4">
    <name type="scientific">Chlamydomonas eustigma</name>
    <dbReference type="NCBI Taxonomy" id="1157962"/>
    <lineage>
        <taxon>Eukaryota</taxon>
        <taxon>Viridiplantae</taxon>
        <taxon>Chlorophyta</taxon>
        <taxon>core chlorophytes</taxon>
        <taxon>Chlorophyceae</taxon>
        <taxon>CS clade</taxon>
        <taxon>Chlamydomonadales</taxon>
        <taxon>Chlamydomonadaceae</taxon>
        <taxon>Chlamydomonas</taxon>
    </lineage>
</organism>
<feature type="region of interest" description="Disordered" evidence="2">
    <location>
        <begin position="30"/>
        <end position="56"/>
    </location>
</feature>
<dbReference type="EMBL" id="BEGY01000006">
    <property type="protein sequence ID" value="GAX74315.1"/>
    <property type="molecule type" value="Genomic_DNA"/>
</dbReference>
<feature type="region of interest" description="Disordered" evidence="2">
    <location>
        <begin position="1560"/>
        <end position="1605"/>
    </location>
</feature>
<dbReference type="PANTHER" id="PTHR32258:SF28">
    <property type="entry name" value="PROTEIN NETWORKED 3A-RELATED"/>
    <property type="match status" value="1"/>
</dbReference>
<feature type="region of interest" description="Disordered" evidence="2">
    <location>
        <begin position="960"/>
        <end position="993"/>
    </location>
</feature>